<keyword evidence="1" id="KW-0862">Zinc</keyword>
<gene>
    <name evidence="8" type="ORF">EDB81DRAFT_322935</name>
</gene>
<sequence length="662" mass="73888">MASKFTFVHQNQRVRRVRSRRACEACRNRKRRCIHHPLSHADHNSLSKHGFAWRLEASDKEDSSRGVHSAINAMQITSVPAPEPNQEMPLPSPTDHSEPDRRMGEPASPAQQQAPELRILHTSPTPRFVGDLNPEARLLDESATPDDSQDTTTNGIGVWVQPRKCSNCSPSGESCSPIQSIEGRPPERSSPVSDLISEETMKVLSDIYFTTVHPIIPILNEHEYRQSLRLSHIQPALAHAVCIVAAKDHSAQSHLRLLQSGEALVSVRHFCSRLHASIVPFISNRKGIRMITQVRLLALASLHHEGVDGAEQASSYIALAVHCAQSLALHLTRPRDDDSELKRTFWCLWTLDRLNAAMHSRPCFISDIDIAIEPLTPAQSGSVAFDIWFRIAQMLNNVIGLYRPTNPESMTGWDFQYAGFEQIVDELEGWHLSSATIGTLHIFFLATATLAHRLKSIKTLPTPTPARLRQQLSAIQIIRYTQDPHRLQSLHPLPVTVYATSLALSVSYQQLRYSRLSSDQEDARQDFSAACNILQSLRVNWSAADAIAALAHKISVELDKMPNLDLLRIDRSQLTGRGSKPSQQSMRTRPGSIAGQENDVVLPGTDSSVSRQEGGLSKILDDLEKCDLFDGMDDISWMYLDAENPVSFECLPLLDLDTQLRH</sequence>
<evidence type="ECO:0000256" key="2">
    <source>
        <dbReference type="ARBA" id="ARBA00023015"/>
    </source>
</evidence>
<evidence type="ECO:0000259" key="7">
    <source>
        <dbReference type="SMART" id="SM00906"/>
    </source>
</evidence>
<dbReference type="SMART" id="SM00906">
    <property type="entry name" value="Fungal_trans"/>
    <property type="match status" value="1"/>
</dbReference>
<organism evidence="8 9">
    <name type="scientific">Dactylonectria macrodidyma</name>
    <dbReference type="NCBI Taxonomy" id="307937"/>
    <lineage>
        <taxon>Eukaryota</taxon>
        <taxon>Fungi</taxon>
        <taxon>Dikarya</taxon>
        <taxon>Ascomycota</taxon>
        <taxon>Pezizomycotina</taxon>
        <taxon>Sordariomycetes</taxon>
        <taxon>Hypocreomycetidae</taxon>
        <taxon>Hypocreales</taxon>
        <taxon>Nectriaceae</taxon>
        <taxon>Dactylonectria</taxon>
    </lineage>
</organism>
<reference evidence="8" key="1">
    <citation type="journal article" date="2021" name="Nat. Commun.">
        <title>Genetic determinants of endophytism in the Arabidopsis root mycobiome.</title>
        <authorList>
            <person name="Mesny F."/>
            <person name="Miyauchi S."/>
            <person name="Thiergart T."/>
            <person name="Pickel B."/>
            <person name="Atanasova L."/>
            <person name="Karlsson M."/>
            <person name="Huettel B."/>
            <person name="Barry K.W."/>
            <person name="Haridas S."/>
            <person name="Chen C."/>
            <person name="Bauer D."/>
            <person name="Andreopoulos W."/>
            <person name="Pangilinan J."/>
            <person name="LaButti K."/>
            <person name="Riley R."/>
            <person name="Lipzen A."/>
            <person name="Clum A."/>
            <person name="Drula E."/>
            <person name="Henrissat B."/>
            <person name="Kohler A."/>
            <person name="Grigoriev I.V."/>
            <person name="Martin F.M."/>
            <person name="Hacquard S."/>
        </authorList>
    </citation>
    <scope>NUCLEOTIDE SEQUENCE</scope>
    <source>
        <strain evidence="8">MPI-CAGE-AT-0147</strain>
    </source>
</reference>
<feature type="domain" description="Xylanolytic transcriptional activator regulatory" evidence="7">
    <location>
        <begin position="313"/>
        <end position="381"/>
    </location>
</feature>
<dbReference type="GO" id="GO:0003677">
    <property type="term" value="F:DNA binding"/>
    <property type="evidence" value="ECO:0007669"/>
    <property type="project" value="UniProtKB-KW"/>
</dbReference>
<dbReference type="AlphaFoldDB" id="A0A9P9JIZ1"/>
<dbReference type="Pfam" id="PF04082">
    <property type="entry name" value="Fungal_trans"/>
    <property type="match status" value="1"/>
</dbReference>
<evidence type="ECO:0000256" key="6">
    <source>
        <dbReference type="SAM" id="MobiDB-lite"/>
    </source>
</evidence>
<keyword evidence="4" id="KW-0804">Transcription</keyword>
<protein>
    <recommendedName>
        <fullName evidence="7">Xylanolytic transcriptional activator regulatory domain-containing protein</fullName>
    </recommendedName>
</protein>
<accession>A0A9P9JIZ1</accession>
<evidence type="ECO:0000313" key="8">
    <source>
        <dbReference type="EMBL" id="KAH7160660.1"/>
    </source>
</evidence>
<feature type="compositionally biased region" description="Polar residues" evidence="6">
    <location>
        <begin position="575"/>
        <end position="587"/>
    </location>
</feature>
<feature type="region of interest" description="Disordered" evidence="6">
    <location>
        <begin position="575"/>
        <end position="612"/>
    </location>
</feature>
<dbReference type="Proteomes" id="UP000738349">
    <property type="component" value="Unassembled WGS sequence"/>
</dbReference>
<evidence type="ECO:0000256" key="1">
    <source>
        <dbReference type="ARBA" id="ARBA00022833"/>
    </source>
</evidence>
<keyword evidence="5" id="KW-0539">Nucleus</keyword>
<evidence type="ECO:0000256" key="4">
    <source>
        <dbReference type="ARBA" id="ARBA00023163"/>
    </source>
</evidence>
<dbReference type="PANTHER" id="PTHR47171:SF6">
    <property type="entry name" value="SPECIFIC TRANSCRIPTION FACTOR, PUTATIVE (AFU_ORTHOLOGUE AFUA_2G06130)-RELATED"/>
    <property type="match status" value="1"/>
</dbReference>
<proteinExistence type="predicted"/>
<dbReference type="InterPro" id="IPR052073">
    <property type="entry name" value="Amide_Lactam_Regulators"/>
</dbReference>
<dbReference type="OrthoDB" id="3990906at2759"/>
<evidence type="ECO:0000256" key="3">
    <source>
        <dbReference type="ARBA" id="ARBA00023125"/>
    </source>
</evidence>
<dbReference type="GO" id="GO:0006351">
    <property type="term" value="P:DNA-templated transcription"/>
    <property type="evidence" value="ECO:0007669"/>
    <property type="project" value="InterPro"/>
</dbReference>
<comment type="caution">
    <text evidence="8">The sequence shown here is derived from an EMBL/GenBank/DDBJ whole genome shotgun (WGS) entry which is preliminary data.</text>
</comment>
<name>A0A9P9JIZ1_9HYPO</name>
<feature type="region of interest" description="Disordered" evidence="6">
    <location>
        <begin position="77"/>
        <end position="118"/>
    </location>
</feature>
<evidence type="ECO:0000313" key="9">
    <source>
        <dbReference type="Proteomes" id="UP000738349"/>
    </source>
</evidence>
<feature type="compositionally biased region" description="Basic and acidic residues" evidence="6">
    <location>
        <begin position="95"/>
        <end position="104"/>
    </location>
</feature>
<dbReference type="CDD" id="cd12148">
    <property type="entry name" value="fungal_TF_MHR"/>
    <property type="match status" value="1"/>
</dbReference>
<keyword evidence="2" id="KW-0805">Transcription regulation</keyword>
<dbReference type="InterPro" id="IPR007219">
    <property type="entry name" value="XnlR_reg_dom"/>
</dbReference>
<keyword evidence="3" id="KW-0238">DNA-binding</keyword>
<feature type="compositionally biased region" description="Polar residues" evidence="6">
    <location>
        <begin position="168"/>
        <end position="179"/>
    </location>
</feature>
<dbReference type="GO" id="GO:0008270">
    <property type="term" value="F:zinc ion binding"/>
    <property type="evidence" value="ECO:0007669"/>
    <property type="project" value="InterPro"/>
</dbReference>
<feature type="region of interest" description="Disordered" evidence="6">
    <location>
        <begin position="168"/>
        <end position="193"/>
    </location>
</feature>
<dbReference type="EMBL" id="JAGMUV010000004">
    <property type="protein sequence ID" value="KAH7160660.1"/>
    <property type="molecule type" value="Genomic_DNA"/>
</dbReference>
<dbReference type="PANTHER" id="PTHR47171">
    <property type="entry name" value="FARA-RELATED"/>
    <property type="match status" value="1"/>
</dbReference>
<evidence type="ECO:0000256" key="5">
    <source>
        <dbReference type="ARBA" id="ARBA00023242"/>
    </source>
</evidence>
<keyword evidence="9" id="KW-1185">Reference proteome</keyword>